<dbReference type="InterPro" id="IPR013154">
    <property type="entry name" value="ADH-like_N"/>
</dbReference>
<accession>A0A1Y5F3H3</accession>
<evidence type="ECO:0000259" key="1">
    <source>
        <dbReference type="SMART" id="SM00829"/>
    </source>
</evidence>
<name>A0A1Y5F3H3_9BACT</name>
<dbReference type="GO" id="GO:0016491">
    <property type="term" value="F:oxidoreductase activity"/>
    <property type="evidence" value="ECO:0007669"/>
    <property type="project" value="InterPro"/>
</dbReference>
<dbReference type="AlphaFoldDB" id="A0A1Y5F3H3"/>
<reference evidence="3" key="1">
    <citation type="journal article" date="2017" name="Proc. Natl. Acad. Sci. U.S.A.">
        <title>Simulation of Deepwater Horizon oil plume reveals substrate specialization within a complex community of hydrocarbon-degraders.</title>
        <authorList>
            <person name="Hu P."/>
            <person name="Dubinsky E.A."/>
            <person name="Probst A.J."/>
            <person name="Wang J."/>
            <person name="Sieber C.M.K."/>
            <person name="Tom L.M."/>
            <person name="Gardinali P."/>
            <person name="Banfield J.F."/>
            <person name="Atlas R.M."/>
            <person name="Andersen G.L."/>
        </authorList>
    </citation>
    <scope>NUCLEOTIDE SEQUENCE [LARGE SCALE GENOMIC DNA]</scope>
</reference>
<proteinExistence type="predicted"/>
<sequence>MKKIVIHSAGSREKLQYIETEDLTPKNDEVLIEVRAIGINYADVCVRLGVYESAKEYVGWPITPGFEVSGTVKSVGPSVKKFKVGEKVVGFSFFNAYATEVCVSEKQVMPIPKGFSLEEAAGFSAVFFTAFHALHHNTVLRPGSTVLIHSAAGGVGTALVQLCKAHGLRVVGVIGSSHKRAYLEKFKPDVIIDKSKEDLWGVAKEAAPAGFQAIFDANGYTTFKDSYKHLAPMGKLLVYGAHGLLSKNTGRINYFKAIVGLLRTPRFWPLEMISSNKGVIGFNLSFLFQEEDLIRECVEGISELAASGDITPIPVTTFPFEKVREAHELIESGNSVGKIILVVSSAST</sequence>
<dbReference type="InterPro" id="IPR013149">
    <property type="entry name" value="ADH-like_C"/>
</dbReference>
<dbReference type="Gene3D" id="3.90.180.10">
    <property type="entry name" value="Medium-chain alcohol dehydrogenases, catalytic domain"/>
    <property type="match status" value="1"/>
</dbReference>
<dbReference type="Proteomes" id="UP000196531">
    <property type="component" value="Unassembled WGS sequence"/>
</dbReference>
<dbReference type="InterPro" id="IPR051397">
    <property type="entry name" value="Zn-ADH-like_protein"/>
</dbReference>
<dbReference type="Gene3D" id="3.40.50.720">
    <property type="entry name" value="NAD(P)-binding Rossmann-like Domain"/>
    <property type="match status" value="1"/>
</dbReference>
<dbReference type="SMART" id="SM00829">
    <property type="entry name" value="PKS_ER"/>
    <property type="match status" value="1"/>
</dbReference>
<dbReference type="PANTHER" id="PTHR43677">
    <property type="entry name" value="SHORT-CHAIN DEHYDROGENASE/REDUCTASE"/>
    <property type="match status" value="1"/>
</dbReference>
<comment type="caution">
    <text evidence="2">The sequence shown here is derived from an EMBL/GenBank/DDBJ whole genome shotgun (WGS) entry which is preliminary data.</text>
</comment>
<feature type="domain" description="Enoyl reductase (ER)" evidence="1">
    <location>
        <begin position="10"/>
        <end position="341"/>
    </location>
</feature>
<organism evidence="2 3">
    <name type="scientific">Halobacteriovorax marinus</name>
    <dbReference type="NCBI Taxonomy" id="97084"/>
    <lineage>
        <taxon>Bacteria</taxon>
        <taxon>Pseudomonadati</taxon>
        <taxon>Bdellovibrionota</taxon>
        <taxon>Bacteriovoracia</taxon>
        <taxon>Bacteriovoracales</taxon>
        <taxon>Halobacteriovoraceae</taxon>
        <taxon>Halobacteriovorax</taxon>
    </lineage>
</organism>
<protein>
    <recommendedName>
        <fullName evidence="1">Enoyl reductase (ER) domain-containing protein</fullName>
    </recommendedName>
</protein>
<dbReference type="InterPro" id="IPR036291">
    <property type="entry name" value="NAD(P)-bd_dom_sf"/>
</dbReference>
<dbReference type="SUPFAM" id="SSF50129">
    <property type="entry name" value="GroES-like"/>
    <property type="match status" value="1"/>
</dbReference>
<dbReference type="PANTHER" id="PTHR43677:SF4">
    <property type="entry name" value="QUINONE OXIDOREDUCTASE-LIKE PROTEIN 2"/>
    <property type="match status" value="1"/>
</dbReference>
<evidence type="ECO:0000313" key="3">
    <source>
        <dbReference type="Proteomes" id="UP000196531"/>
    </source>
</evidence>
<dbReference type="SUPFAM" id="SSF51735">
    <property type="entry name" value="NAD(P)-binding Rossmann-fold domains"/>
    <property type="match status" value="1"/>
</dbReference>
<dbReference type="InterPro" id="IPR020843">
    <property type="entry name" value="ER"/>
</dbReference>
<dbReference type="InterPro" id="IPR011032">
    <property type="entry name" value="GroES-like_sf"/>
</dbReference>
<gene>
    <name evidence="2" type="ORF">A9Q84_18145</name>
</gene>
<dbReference type="EMBL" id="MAAO01000011">
    <property type="protein sequence ID" value="OUR94224.1"/>
    <property type="molecule type" value="Genomic_DNA"/>
</dbReference>
<evidence type="ECO:0000313" key="2">
    <source>
        <dbReference type="EMBL" id="OUR94224.1"/>
    </source>
</evidence>
<dbReference type="Pfam" id="PF08240">
    <property type="entry name" value="ADH_N"/>
    <property type="match status" value="1"/>
</dbReference>
<dbReference type="Pfam" id="PF00107">
    <property type="entry name" value="ADH_zinc_N"/>
    <property type="match status" value="1"/>
</dbReference>